<accession>A0ABW4XA22</accession>
<evidence type="ECO:0000256" key="1">
    <source>
        <dbReference type="SAM" id="SignalP"/>
    </source>
</evidence>
<protein>
    <submittedName>
        <fullName evidence="2">Vanadium-dependent haloperoxidase</fullName>
        <ecNumber evidence="2">1.11.1.-</ecNumber>
    </submittedName>
</protein>
<feature type="signal peptide" evidence="1">
    <location>
        <begin position="1"/>
        <end position="29"/>
    </location>
</feature>
<proteinExistence type="predicted"/>
<dbReference type="SUPFAM" id="SSF48317">
    <property type="entry name" value="Acid phosphatase/Vanadium-dependent haloperoxidase"/>
    <property type="match status" value="1"/>
</dbReference>
<comment type="caution">
    <text evidence="2">The sequence shown here is derived from an EMBL/GenBank/DDBJ whole genome shotgun (WGS) entry which is preliminary data.</text>
</comment>
<organism evidence="2 3">
    <name type="scientific">Blastococcus deserti</name>
    <dbReference type="NCBI Taxonomy" id="2259033"/>
    <lineage>
        <taxon>Bacteria</taxon>
        <taxon>Bacillati</taxon>
        <taxon>Actinomycetota</taxon>
        <taxon>Actinomycetes</taxon>
        <taxon>Geodermatophilales</taxon>
        <taxon>Geodermatophilaceae</taxon>
        <taxon>Blastococcus</taxon>
    </lineage>
</organism>
<name>A0ABW4XA22_9ACTN</name>
<gene>
    <name evidence="2" type="ORF">ACFSHS_07545</name>
</gene>
<dbReference type="EMBL" id="JBHUHP010000008">
    <property type="protein sequence ID" value="MFD2091429.1"/>
    <property type="molecule type" value="Genomic_DNA"/>
</dbReference>
<dbReference type="InterPro" id="IPR052559">
    <property type="entry name" value="V-haloperoxidase"/>
</dbReference>
<reference evidence="3" key="1">
    <citation type="journal article" date="2019" name="Int. J. Syst. Evol. Microbiol.">
        <title>The Global Catalogue of Microorganisms (GCM) 10K type strain sequencing project: providing services to taxonomists for standard genome sequencing and annotation.</title>
        <authorList>
            <consortium name="The Broad Institute Genomics Platform"/>
            <consortium name="The Broad Institute Genome Sequencing Center for Infectious Disease"/>
            <person name="Wu L."/>
            <person name="Ma J."/>
        </authorList>
    </citation>
    <scope>NUCLEOTIDE SEQUENCE [LARGE SCALE GENOMIC DNA]</scope>
    <source>
        <strain evidence="3">JCM 3338</strain>
    </source>
</reference>
<dbReference type="Proteomes" id="UP001597402">
    <property type="component" value="Unassembled WGS sequence"/>
</dbReference>
<dbReference type="InterPro" id="IPR036938">
    <property type="entry name" value="PAP2/HPO_sf"/>
</dbReference>
<dbReference type="PANTHER" id="PTHR34599">
    <property type="entry name" value="PEROXIDASE-RELATED"/>
    <property type="match status" value="1"/>
</dbReference>
<dbReference type="CDD" id="cd03398">
    <property type="entry name" value="PAP2_haloperoxidase"/>
    <property type="match status" value="1"/>
</dbReference>
<dbReference type="PANTHER" id="PTHR34599:SF1">
    <property type="entry name" value="PHOSPHATIDIC ACID PHOSPHATASE TYPE 2_HALOPEROXIDASE DOMAIN-CONTAINING PROTEIN"/>
    <property type="match status" value="1"/>
</dbReference>
<sequence length="429" mass="45941">MVRTPTAFRRSGFIVVAALLLSTMSVGVAQPAVPRATRDPGVVLSWNSIAFRTISVEGQKPPPVAQLYLALVSTAVYNAVVTIEGGGAPTLRQPPRPHGHASSDVAAATAAHDVLVQYFPASKPAVDSDYNAWLADVPNSVGRAQGLRVGRDAAAALIASRVGDRRDAPITLSRPPAPPPGMWVPTASGEFLAPWLGFTRPVVITSAARFGREGPDVLTSAAYAADVEEVQTMGAATGSRRSAAQTDLALFFSDNPVRQYQDAMRDLATRRALDIVDTARMFGAVNAAGADALIACWREKYTHDYWRPETAIQRADTDGNPATTPDPAWTPLRPSPPYPEYPSGHACVSAGTAHALAELFGRVDLTIESTVPGLVVTTRHYSSERVWLNDVTNARIWLGIHFRDAMDDGLRIGREVADAVEGRFRETGD</sequence>
<evidence type="ECO:0000313" key="2">
    <source>
        <dbReference type="EMBL" id="MFD2091429.1"/>
    </source>
</evidence>
<keyword evidence="1" id="KW-0732">Signal</keyword>
<dbReference type="EC" id="1.11.1.-" evidence="2"/>
<feature type="chain" id="PRO_5046873315" evidence="1">
    <location>
        <begin position="30"/>
        <end position="429"/>
    </location>
</feature>
<keyword evidence="2" id="KW-0560">Oxidoreductase</keyword>
<dbReference type="Gene3D" id="1.10.606.20">
    <property type="match status" value="1"/>
</dbReference>
<keyword evidence="3" id="KW-1185">Reference proteome</keyword>
<dbReference type="RefSeq" id="WP_376873705.1">
    <property type="nucleotide sequence ID" value="NZ_JBHUHP010000008.1"/>
</dbReference>
<keyword evidence="2" id="KW-0575">Peroxidase</keyword>
<dbReference type="GO" id="GO:0004601">
    <property type="term" value="F:peroxidase activity"/>
    <property type="evidence" value="ECO:0007669"/>
    <property type="project" value="UniProtKB-KW"/>
</dbReference>
<evidence type="ECO:0000313" key="3">
    <source>
        <dbReference type="Proteomes" id="UP001597402"/>
    </source>
</evidence>